<evidence type="ECO:0000313" key="7">
    <source>
        <dbReference type="WBParaSite" id="jg9405"/>
    </source>
</evidence>
<dbReference type="GO" id="GO:0006508">
    <property type="term" value="P:proteolysis"/>
    <property type="evidence" value="ECO:0007669"/>
    <property type="project" value="UniProtKB-KW"/>
</dbReference>
<name>A0A915ESR2_9BILA</name>
<accession>A0A915ESR2</accession>
<protein>
    <submittedName>
        <fullName evidence="7">Ubiquitin-like protease family profile domain-containing protein</fullName>
    </submittedName>
</protein>
<keyword evidence="3" id="KW-0378">Hydrolase</keyword>
<reference evidence="7" key="1">
    <citation type="submission" date="2022-11" db="UniProtKB">
        <authorList>
            <consortium name="WormBaseParasite"/>
        </authorList>
    </citation>
    <scope>IDENTIFICATION</scope>
</reference>
<dbReference type="SUPFAM" id="SSF54001">
    <property type="entry name" value="Cysteine proteinases"/>
    <property type="match status" value="1"/>
</dbReference>
<comment type="similarity">
    <text evidence="1">Belongs to the peptidase C48 family.</text>
</comment>
<feature type="region of interest" description="Disordered" evidence="4">
    <location>
        <begin position="170"/>
        <end position="195"/>
    </location>
</feature>
<proteinExistence type="inferred from homology"/>
<evidence type="ECO:0000259" key="5">
    <source>
        <dbReference type="PROSITE" id="PS50600"/>
    </source>
</evidence>
<dbReference type="Proteomes" id="UP000887574">
    <property type="component" value="Unplaced"/>
</dbReference>
<dbReference type="InterPro" id="IPR038765">
    <property type="entry name" value="Papain-like_cys_pep_sf"/>
</dbReference>
<evidence type="ECO:0000313" key="6">
    <source>
        <dbReference type="Proteomes" id="UP000887574"/>
    </source>
</evidence>
<feature type="domain" description="Ubiquitin-like protease family profile" evidence="5">
    <location>
        <begin position="261"/>
        <end position="347"/>
    </location>
</feature>
<dbReference type="Gene3D" id="3.40.395.10">
    <property type="entry name" value="Adenoviral Proteinase, Chain A"/>
    <property type="match status" value="1"/>
</dbReference>
<evidence type="ECO:0000256" key="2">
    <source>
        <dbReference type="ARBA" id="ARBA00022670"/>
    </source>
</evidence>
<dbReference type="InterPro" id="IPR003653">
    <property type="entry name" value="Peptidase_C48_C"/>
</dbReference>
<dbReference type="AlphaFoldDB" id="A0A915ESR2"/>
<evidence type="ECO:0000256" key="3">
    <source>
        <dbReference type="ARBA" id="ARBA00022801"/>
    </source>
</evidence>
<dbReference type="WBParaSite" id="jg9405">
    <property type="protein sequence ID" value="jg9405"/>
    <property type="gene ID" value="jg9405"/>
</dbReference>
<dbReference type="GO" id="GO:0008234">
    <property type="term" value="F:cysteine-type peptidase activity"/>
    <property type="evidence" value="ECO:0007669"/>
    <property type="project" value="InterPro"/>
</dbReference>
<keyword evidence="6" id="KW-1185">Reference proteome</keyword>
<evidence type="ECO:0000256" key="1">
    <source>
        <dbReference type="ARBA" id="ARBA00005234"/>
    </source>
</evidence>
<sequence length="347" mass="40186">MKSLKNELLALLDVDLVRVFVVYFEVEWMSKQFLVWNFYKEDMKTNNAAEAYHSFLKRRHGALRRPGYSLLLSLLQKLQFQQSIRVVRLQQGAQPRSKTRSMRKSKSSYKSRGKNLMLVFLRTLTLNGLLQADEKAGRLSIEIISCCRDFLTEASKLVPDVNVTGLRTKKAERAAKNKKRASAEPIPQKPRKKLKVSAMSQPRFHLDLPEKRRNDDDEIQNKAVKKARLEVAVVHIDDSEDDVSDLLGDSLDEICAANFGIILKKRDIELLKPGQWLNGELISHYFQLIAKRSSEMLDMPKVYSFDSLFYPQLVKKNPRLILQQKMWKDVQLFFYDILLIPIHSPGH</sequence>
<organism evidence="6 7">
    <name type="scientific">Ditylenchus dipsaci</name>
    <dbReference type="NCBI Taxonomy" id="166011"/>
    <lineage>
        <taxon>Eukaryota</taxon>
        <taxon>Metazoa</taxon>
        <taxon>Ecdysozoa</taxon>
        <taxon>Nematoda</taxon>
        <taxon>Chromadorea</taxon>
        <taxon>Rhabditida</taxon>
        <taxon>Tylenchina</taxon>
        <taxon>Tylenchomorpha</taxon>
        <taxon>Sphaerularioidea</taxon>
        <taxon>Anguinidae</taxon>
        <taxon>Anguininae</taxon>
        <taxon>Ditylenchus</taxon>
    </lineage>
</organism>
<evidence type="ECO:0000256" key="4">
    <source>
        <dbReference type="SAM" id="MobiDB-lite"/>
    </source>
</evidence>
<keyword evidence="2" id="KW-0645">Protease</keyword>
<dbReference type="PROSITE" id="PS50600">
    <property type="entry name" value="ULP_PROTEASE"/>
    <property type="match status" value="1"/>
</dbReference>